<dbReference type="SUPFAM" id="SSF52540">
    <property type="entry name" value="P-loop containing nucleoside triphosphate hydrolases"/>
    <property type="match status" value="1"/>
</dbReference>
<dbReference type="PROSITE" id="PS50893">
    <property type="entry name" value="ABC_TRANSPORTER_2"/>
    <property type="match status" value="1"/>
</dbReference>
<keyword evidence="2 7" id="KW-1003">Cell membrane</keyword>
<evidence type="ECO:0000259" key="8">
    <source>
        <dbReference type="PROSITE" id="PS50893"/>
    </source>
</evidence>
<accession>A0AA86TC37</accession>
<dbReference type="SMART" id="SM00382">
    <property type="entry name" value="AAA"/>
    <property type="match status" value="1"/>
</dbReference>
<dbReference type="FunFam" id="3.40.50.300:FF:000425">
    <property type="entry name" value="Probable ABC transporter, ATP-binding subunit"/>
    <property type="match status" value="1"/>
</dbReference>
<comment type="similarity">
    <text evidence="7">Belongs to the ABC transporter superfamily. Spermidine/putrescine importer (TC 3.A.1.11.1) family.</text>
</comment>
<evidence type="ECO:0000256" key="2">
    <source>
        <dbReference type="ARBA" id="ARBA00022475"/>
    </source>
</evidence>
<dbReference type="GO" id="GO:0015697">
    <property type="term" value="P:quaternary ammonium group transport"/>
    <property type="evidence" value="ECO:0007669"/>
    <property type="project" value="UniProtKB-ARBA"/>
</dbReference>
<sequence length="361" mass="39929">MILETRGVVKSYGGPPVVREVCLAVREGEFFSILGPSGAGKTTLLRLLAGFEQPDRGEILLQGRPMAGVPPSRRPVNTVFQSYALFPHMTAEENIGFGPLMQGLPRDERRRRIDELADILRLDGLRNRRPAQLSGGEQQRVAIARALVNRPAVLLLDEPMAALDEQLRQSMTAELKRIQRRVGITFICVTHHQAEALTLSDRLAVMEQGRVVQIGTPEEVYEAPASRFVAEFLGRSNLLAGLVRLIDPDRGELAVPRLNLAVGIPSRALVNLSDGQDATLVLRSELVLVRNDGPQTASEDGIPAVVDQVDYAGTHWRYHLRLDEGLFWQAMVSNGNGHKRLSVGDRVYACWNRDDGFLLPE</sequence>
<dbReference type="Gene3D" id="3.40.50.300">
    <property type="entry name" value="P-loop containing nucleotide triphosphate hydrolases"/>
    <property type="match status" value="1"/>
</dbReference>
<dbReference type="KEGG" id="nti:DNFV4_02255"/>
<dbReference type="AlphaFoldDB" id="A0AA86TC37"/>
<keyword evidence="5 7" id="KW-1278">Translocase</keyword>
<reference evidence="9" key="1">
    <citation type="submission" date="2022-10" db="EMBL/GenBank/DDBJ databases">
        <authorList>
            <person name="Koch H."/>
        </authorList>
    </citation>
    <scope>NUCLEOTIDE SEQUENCE</scope>
    <source>
        <strain evidence="9">DNF</strain>
    </source>
</reference>
<dbReference type="EC" id="7.6.2.11" evidence="7"/>
<dbReference type="InterPro" id="IPR003439">
    <property type="entry name" value="ABC_transporter-like_ATP-bd"/>
</dbReference>
<dbReference type="SUPFAM" id="SSF50331">
    <property type="entry name" value="MOP-like"/>
    <property type="match status" value="1"/>
</dbReference>
<evidence type="ECO:0000256" key="4">
    <source>
        <dbReference type="ARBA" id="ARBA00022840"/>
    </source>
</evidence>
<dbReference type="Gene3D" id="2.40.50.100">
    <property type="match status" value="1"/>
</dbReference>
<dbReference type="GO" id="GO:0005524">
    <property type="term" value="F:ATP binding"/>
    <property type="evidence" value="ECO:0007669"/>
    <property type="project" value="UniProtKB-KW"/>
</dbReference>
<organism evidence="9 10">
    <name type="scientific">Nitrospira tepida</name>
    <dbReference type="NCBI Taxonomy" id="2973512"/>
    <lineage>
        <taxon>Bacteria</taxon>
        <taxon>Pseudomonadati</taxon>
        <taxon>Nitrospirota</taxon>
        <taxon>Nitrospiria</taxon>
        <taxon>Nitrospirales</taxon>
        <taxon>Nitrospiraceae</taxon>
        <taxon>Nitrospira</taxon>
    </lineage>
</organism>
<proteinExistence type="inferred from homology"/>
<dbReference type="RefSeq" id="WP_289268595.1">
    <property type="nucleotide sequence ID" value="NZ_OX365700.1"/>
</dbReference>
<dbReference type="Pfam" id="PF08402">
    <property type="entry name" value="TOBE_2"/>
    <property type="match status" value="1"/>
</dbReference>
<dbReference type="InterPro" id="IPR027417">
    <property type="entry name" value="P-loop_NTPase"/>
</dbReference>
<keyword evidence="10" id="KW-1185">Reference proteome</keyword>
<feature type="domain" description="ABC transporter" evidence="8">
    <location>
        <begin position="3"/>
        <end position="233"/>
    </location>
</feature>
<dbReference type="Pfam" id="PF00005">
    <property type="entry name" value="ABC_tran"/>
    <property type="match status" value="1"/>
</dbReference>
<comment type="catalytic activity">
    <reaction evidence="7">
        <text>ATP + H2O + polyamine-[polyamine-binding protein]Side 1 = ADP + phosphate + polyamineSide 2 + [polyamine-binding protein]Side 1.</text>
        <dbReference type="EC" id="7.6.2.11"/>
    </reaction>
</comment>
<keyword evidence="3 7" id="KW-0547">Nucleotide-binding</keyword>
<dbReference type="NCBIfam" id="TIGR01187">
    <property type="entry name" value="potA"/>
    <property type="match status" value="1"/>
</dbReference>
<dbReference type="InterPro" id="IPR017871">
    <property type="entry name" value="ABC_transporter-like_CS"/>
</dbReference>
<dbReference type="Proteomes" id="UP001179121">
    <property type="component" value="Chromosome"/>
</dbReference>
<dbReference type="InterPro" id="IPR050093">
    <property type="entry name" value="ABC_SmlMolc_Importer"/>
</dbReference>
<dbReference type="EMBL" id="OX365700">
    <property type="protein sequence ID" value="CAI4031834.1"/>
    <property type="molecule type" value="Genomic_DNA"/>
</dbReference>
<dbReference type="GO" id="GO:0016887">
    <property type="term" value="F:ATP hydrolysis activity"/>
    <property type="evidence" value="ECO:0007669"/>
    <property type="project" value="InterPro"/>
</dbReference>
<dbReference type="InterPro" id="IPR013611">
    <property type="entry name" value="Transp-assoc_OB_typ2"/>
</dbReference>
<dbReference type="GO" id="GO:0043190">
    <property type="term" value="C:ATP-binding cassette (ABC) transporter complex"/>
    <property type="evidence" value="ECO:0007669"/>
    <property type="project" value="InterPro"/>
</dbReference>
<keyword evidence="6 7" id="KW-0472">Membrane</keyword>
<dbReference type="PROSITE" id="PS00211">
    <property type="entry name" value="ABC_TRANSPORTER_1"/>
    <property type="match status" value="1"/>
</dbReference>
<protein>
    <recommendedName>
        <fullName evidence="7">Spermidine/putrescine import ATP-binding protein PotA</fullName>
        <ecNumber evidence="7">7.6.2.11</ecNumber>
    </recommendedName>
</protein>
<evidence type="ECO:0000256" key="3">
    <source>
        <dbReference type="ARBA" id="ARBA00022741"/>
    </source>
</evidence>
<gene>
    <name evidence="7" type="primary">potA</name>
    <name evidence="9" type="ORF">DNFV4_02255</name>
</gene>
<evidence type="ECO:0000313" key="9">
    <source>
        <dbReference type="EMBL" id="CAI4031834.1"/>
    </source>
</evidence>
<dbReference type="InterPro" id="IPR008995">
    <property type="entry name" value="Mo/tungstate-bd_C_term_dom"/>
</dbReference>
<keyword evidence="1 7" id="KW-0813">Transport</keyword>
<keyword evidence="4 7" id="KW-0067">ATP-binding</keyword>
<evidence type="ECO:0000256" key="7">
    <source>
        <dbReference type="RuleBase" id="RU364083"/>
    </source>
</evidence>
<evidence type="ECO:0000313" key="10">
    <source>
        <dbReference type="Proteomes" id="UP001179121"/>
    </source>
</evidence>
<dbReference type="InterPro" id="IPR005893">
    <property type="entry name" value="PotA-like"/>
</dbReference>
<evidence type="ECO:0000256" key="5">
    <source>
        <dbReference type="ARBA" id="ARBA00022967"/>
    </source>
</evidence>
<name>A0AA86TC37_9BACT</name>
<dbReference type="InterPro" id="IPR003593">
    <property type="entry name" value="AAA+_ATPase"/>
</dbReference>
<evidence type="ECO:0000256" key="6">
    <source>
        <dbReference type="ARBA" id="ARBA00023136"/>
    </source>
</evidence>
<dbReference type="GO" id="GO:0015417">
    <property type="term" value="F:ABC-type polyamine transporter activity"/>
    <property type="evidence" value="ECO:0007669"/>
    <property type="project" value="UniProtKB-EC"/>
</dbReference>
<evidence type="ECO:0000256" key="1">
    <source>
        <dbReference type="ARBA" id="ARBA00022448"/>
    </source>
</evidence>
<dbReference type="PANTHER" id="PTHR42781:SF4">
    <property type="entry name" value="SPERMIDINE_PUTRESCINE IMPORT ATP-BINDING PROTEIN POTA"/>
    <property type="match status" value="1"/>
</dbReference>
<comment type="subunit">
    <text evidence="7">The complex is composed of two ATP-binding proteins (PotA), two transmembrane proteins (PotB and PotC) and a solute-binding protein (PotD).</text>
</comment>
<comment type="function">
    <text evidence="7">Part of the ABC transporter complex PotABCD involved in spermidine/putrescine import. Responsible for energy coupling to the transport system.</text>
</comment>
<dbReference type="PANTHER" id="PTHR42781">
    <property type="entry name" value="SPERMIDINE/PUTRESCINE IMPORT ATP-BINDING PROTEIN POTA"/>
    <property type="match status" value="1"/>
</dbReference>